<dbReference type="EMBL" id="ML976056">
    <property type="protein sequence ID" value="KAF1940851.1"/>
    <property type="molecule type" value="Genomic_DNA"/>
</dbReference>
<accession>A0A6A5SJP1</accession>
<feature type="non-terminal residue" evidence="1">
    <location>
        <position position="139"/>
    </location>
</feature>
<reference evidence="1" key="1">
    <citation type="journal article" date="2020" name="Stud. Mycol.">
        <title>101 Dothideomycetes genomes: a test case for predicting lifestyles and emergence of pathogens.</title>
        <authorList>
            <person name="Haridas S."/>
            <person name="Albert R."/>
            <person name="Binder M."/>
            <person name="Bloem J."/>
            <person name="Labutti K."/>
            <person name="Salamov A."/>
            <person name="Andreopoulos B."/>
            <person name="Baker S."/>
            <person name="Barry K."/>
            <person name="Bills G."/>
            <person name="Bluhm B."/>
            <person name="Cannon C."/>
            <person name="Castanera R."/>
            <person name="Culley D."/>
            <person name="Daum C."/>
            <person name="Ezra D."/>
            <person name="Gonzalez J."/>
            <person name="Henrissat B."/>
            <person name="Kuo A."/>
            <person name="Liang C."/>
            <person name="Lipzen A."/>
            <person name="Lutzoni F."/>
            <person name="Magnuson J."/>
            <person name="Mondo S."/>
            <person name="Nolan M."/>
            <person name="Ohm R."/>
            <person name="Pangilinan J."/>
            <person name="Park H.-J."/>
            <person name="Ramirez L."/>
            <person name="Alfaro M."/>
            <person name="Sun H."/>
            <person name="Tritt A."/>
            <person name="Yoshinaga Y."/>
            <person name="Zwiers L.-H."/>
            <person name="Turgeon B."/>
            <person name="Goodwin S."/>
            <person name="Spatafora J."/>
            <person name="Crous P."/>
            <person name="Grigoriev I."/>
        </authorList>
    </citation>
    <scope>NUCLEOTIDE SEQUENCE</scope>
    <source>
        <strain evidence="1">CBS 161.51</strain>
    </source>
</reference>
<dbReference type="OrthoDB" id="3799444at2759"/>
<organism evidence="1 2">
    <name type="scientific">Clathrospora elynae</name>
    <dbReference type="NCBI Taxonomy" id="706981"/>
    <lineage>
        <taxon>Eukaryota</taxon>
        <taxon>Fungi</taxon>
        <taxon>Dikarya</taxon>
        <taxon>Ascomycota</taxon>
        <taxon>Pezizomycotina</taxon>
        <taxon>Dothideomycetes</taxon>
        <taxon>Pleosporomycetidae</taxon>
        <taxon>Pleosporales</taxon>
        <taxon>Diademaceae</taxon>
        <taxon>Clathrospora</taxon>
    </lineage>
</organism>
<dbReference type="AlphaFoldDB" id="A0A6A5SJP1"/>
<protein>
    <submittedName>
        <fullName evidence="1">Uncharacterized protein</fullName>
    </submittedName>
</protein>
<gene>
    <name evidence="1" type="ORF">EJ02DRAFT_455652</name>
</gene>
<dbReference type="Proteomes" id="UP000800038">
    <property type="component" value="Unassembled WGS sequence"/>
</dbReference>
<evidence type="ECO:0000313" key="1">
    <source>
        <dbReference type="EMBL" id="KAF1940851.1"/>
    </source>
</evidence>
<evidence type="ECO:0000313" key="2">
    <source>
        <dbReference type="Proteomes" id="UP000800038"/>
    </source>
</evidence>
<name>A0A6A5SJP1_9PLEO</name>
<keyword evidence="2" id="KW-1185">Reference proteome</keyword>
<proteinExistence type="predicted"/>
<sequence>MALQVENHQEAVIDEQCQDPPVPTILTPLKTNIFHFHPTAFLTHVINSSTGAAIHTLQLVPTSRRGFITGINDMCYAAFIEKVSGRVNAVFPRAMGSSFAERDVMVRVVGEWEWKALLKLWQNARKATCEFVVEGVEVD</sequence>